<dbReference type="Proteomes" id="UP000070544">
    <property type="component" value="Unassembled WGS sequence"/>
</dbReference>
<dbReference type="PANTHER" id="PTHR10755">
    <property type="entry name" value="COPROPORPHYRINOGEN III OXIDASE, MITOCHONDRIAL"/>
    <property type="match status" value="1"/>
</dbReference>
<dbReference type="Gene3D" id="3.40.1500.10">
    <property type="entry name" value="Coproporphyrinogen III oxidase, aerobic"/>
    <property type="match status" value="1"/>
</dbReference>
<comment type="similarity">
    <text evidence="2">Belongs to the aerobic coproporphyrinogen-III oxidase family.</text>
</comment>
<dbReference type="GO" id="GO:0004109">
    <property type="term" value="F:coproporphyrinogen oxidase activity"/>
    <property type="evidence" value="ECO:0007669"/>
    <property type="project" value="UniProtKB-EC"/>
</dbReference>
<evidence type="ECO:0000313" key="7">
    <source>
        <dbReference type="EMBL" id="KXS16667.1"/>
    </source>
</evidence>
<dbReference type="EMBL" id="KQ965751">
    <property type="protein sequence ID" value="KXS16667.1"/>
    <property type="molecule type" value="Genomic_DNA"/>
</dbReference>
<sequence>MASIVKSALPLSASTLSYWASSSTVRALPRHAITSTSRGYRAGAGAGAGAGTARSKWTPMGAAVGVIAGVAVYQLATFSDPERNVIESKAAPPAEDGWTQALGDWKPPPRLHPDDPSLPARTRMANLVYSFQNHIISALEHAEGPNGARFYRDTWKRPNGEGGGVSAVLSEGKTFEKAGVLVSVIEGNLSKEAAMQMKSRGRDFGPAAVDGLRFFAAGLSSVIHPRNPHAPTAHLNYRYFEVSDKTGKVLSSWYGGGADLTPIYLYPEDATHFHSVLKSACDKHNPEYYPKFKKWADKYFWNTHREEGRGVGGIFFDDLDPPAPGTGDRDAVFRFVETCGSNFPAGYLPIVQKRKDTKFTEEEKRWQQLRRGRYVEFNLIHDRGTKFGLATPGARIESILVSMPLTARWEYMHKTKPGTRERQLEDALKNPQEWV</sequence>
<dbReference type="OMA" id="NTPYTEQ"/>
<dbReference type="PRINTS" id="PR00073">
    <property type="entry name" value="COPRGNOXDASE"/>
</dbReference>
<protein>
    <recommendedName>
        <fullName evidence="4">coproporphyrinogen oxidase</fullName>
        <ecNumber evidence="4">1.3.3.3</ecNumber>
    </recommendedName>
</protein>
<reference evidence="7 8" key="1">
    <citation type="journal article" date="2015" name="Genome Biol. Evol.">
        <title>Phylogenomic analyses indicate that early fungi evolved digesting cell walls of algal ancestors of land plants.</title>
        <authorList>
            <person name="Chang Y."/>
            <person name="Wang S."/>
            <person name="Sekimoto S."/>
            <person name="Aerts A.L."/>
            <person name="Choi C."/>
            <person name="Clum A."/>
            <person name="LaButti K.M."/>
            <person name="Lindquist E.A."/>
            <person name="Yee Ngan C."/>
            <person name="Ohm R.A."/>
            <person name="Salamov A.A."/>
            <person name="Grigoriev I.V."/>
            <person name="Spatafora J.W."/>
            <person name="Berbee M.L."/>
        </authorList>
    </citation>
    <scope>NUCLEOTIDE SEQUENCE [LARGE SCALE GENOMIC DNA]</scope>
    <source>
        <strain evidence="7 8">JEL478</strain>
    </source>
</reference>
<keyword evidence="8" id="KW-1185">Reference proteome</keyword>
<dbReference type="UniPathway" id="UPA00251">
    <property type="reaction ID" value="UER00322"/>
</dbReference>
<evidence type="ECO:0000256" key="3">
    <source>
        <dbReference type="ARBA" id="ARBA00011738"/>
    </source>
</evidence>
<dbReference type="OrthoDB" id="15318at2759"/>
<dbReference type="GO" id="GO:0005829">
    <property type="term" value="C:cytosol"/>
    <property type="evidence" value="ECO:0007669"/>
    <property type="project" value="EnsemblFungi"/>
</dbReference>
<accession>A0A139AIP7</accession>
<proteinExistence type="inferred from homology"/>
<organism evidence="7 8">
    <name type="scientific">Gonapodya prolifera (strain JEL478)</name>
    <name type="common">Monoblepharis prolifera</name>
    <dbReference type="NCBI Taxonomy" id="1344416"/>
    <lineage>
        <taxon>Eukaryota</taxon>
        <taxon>Fungi</taxon>
        <taxon>Fungi incertae sedis</taxon>
        <taxon>Chytridiomycota</taxon>
        <taxon>Chytridiomycota incertae sedis</taxon>
        <taxon>Monoblepharidomycetes</taxon>
        <taxon>Monoblepharidales</taxon>
        <taxon>Gonapodyaceae</taxon>
        <taxon>Gonapodya</taxon>
    </lineage>
</organism>
<dbReference type="NCBIfam" id="NF003727">
    <property type="entry name" value="PRK05330.1"/>
    <property type="match status" value="1"/>
</dbReference>
<dbReference type="InterPro" id="IPR001260">
    <property type="entry name" value="Coprogen_oxidase_aer"/>
</dbReference>
<dbReference type="PANTHER" id="PTHR10755:SF0">
    <property type="entry name" value="OXYGEN-DEPENDENT COPROPORPHYRINOGEN-III OXIDASE, MITOCHONDRIAL"/>
    <property type="match status" value="1"/>
</dbReference>
<keyword evidence="6" id="KW-0627">Porphyrin biosynthesis</keyword>
<evidence type="ECO:0000313" key="8">
    <source>
        <dbReference type="Proteomes" id="UP000070544"/>
    </source>
</evidence>
<dbReference type="STRING" id="1344416.A0A139AIP7"/>
<evidence type="ECO:0000256" key="2">
    <source>
        <dbReference type="ARBA" id="ARBA00010644"/>
    </source>
</evidence>
<comment type="subunit">
    <text evidence="3">Homodimer.</text>
</comment>
<evidence type="ECO:0000256" key="1">
    <source>
        <dbReference type="ARBA" id="ARBA00005168"/>
    </source>
</evidence>
<dbReference type="Pfam" id="PF01218">
    <property type="entry name" value="Coprogen_oxidas"/>
    <property type="match status" value="1"/>
</dbReference>
<keyword evidence="5" id="KW-0560">Oxidoreductase</keyword>
<evidence type="ECO:0000256" key="6">
    <source>
        <dbReference type="ARBA" id="ARBA00023244"/>
    </source>
</evidence>
<dbReference type="InterPro" id="IPR036406">
    <property type="entry name" value="Coprogen_oxidase_aer_sf"/>
</dbReference>
<dbReference type="SUPFAM" id="SSF102886">
    <property type="entry name" value="Coproporphyrinogen III oxidase"/>
    <property type="match status" value="1"/>
</dbReference>
<dbReference type="EC" id="1.3.3.3" evidence="4"/>
<comment type="pathway">
    <text evidence="1">Porphyrin-containing compound metabolism; protoporphyrin-IX biosynthesis; protoporphyrinogen-IX from coproporphyrinogen-III (O2 route): step 1/1.</text>
</comment>
<dbReference type="GO" id="GO:0006782">
    <property type="term" value="P:protoporphyrinogen IX biosynthetic process"/>
    <property type="evidence" value="ECO:0007669"/>
    <property type="project" value="UniProtKB-UniPathway"/>
</dbReference>
<dbReference type="AlphaFoldDB" id="A0A139AIP7"/>
<gene>
    <name evidence="7" type="ORF">M427DRAFT_122604</name>
</gene>
<evidence type="ECO:0000256" key="5">
    <source>
        <dbReference type="ARBA" id="ARBA00023002"/>
    </source>
</evidence>
<evidence type="ECO:0000256" key="4">
    <source>
        <dbReference type="ARBA" id="ARBA00012869"/>
    </source>
</evidence>
<name>A0A139AIP7_GONPJ</name>